<keyword evidence="2" id="KW-1185">Reference proteome</keyword>
<dbReference type="Proteomes" id="UP000094652">
    <property type="component" value="Chromosome"/>
</dbReference>
<proteinExistence type="predicted"/>
<protein>
    <submittedName>
        <fullName evidence="1">Uncharacterized protein</fullName>
    </submittedName>
</protein>
<dbReference type="AlphaFoldDB" id="A0A1D7XK67"/>
<dbReference type="EMBL" id="CP017253">
    <property type="protein sequence ID" value="AOR23724.1"/>
    <property type="molecule type" value="Genomic_DNA"/>
</dbReference>
<reference evidence="2" key="1">
    <citation type="submission" date="2016-09" db="EMBL/GenBank/DDBJ databases">
        <title>Genomics of Clostridium taeniosporum, an organism which forms endospores with ribbon-like appendages.</title>
        <authorList>
            <person name="Walker J.R."/>
        </authorList>
    </citation>
    <scope>NUCLEOTIDE SEQUENCE [LARGE SCALE GENOMIC DNA]</scope>
    <source>
        <strain evidence="2">1/k</strain>
    </source>
</reference>
<evidence type="ECO:0000313" key="2">
    <source>
        <dbReference type="Proteomes" id="UP000094652"/>
    </source>
</evidence>
<dbReference type="KEGG" id="ctae:BGI42_08260"/>
<dbReference type="RefSeq" id="WP_069679873.1">
    <property type="nucleotide sequence ID" value="NZ_CP017253.2"/>
</dbReference>
<evidence type="ECO:0000313" key="1">
    <source>
        <dbReference type="EMBL" id="AOR23724.1"/>
    </source>
</evidence>
<dbReference type="STRING" id="394958.BGI42_08260"/>
<name>A0A1D7XK67_9CLOT</name>
<gene>
    <name evidence="1" type="ORF">BGI42_08260</name>
</gene>
<sequence>MIKIRKQIKINPIESSYINEDIPIEFNIPLYENCPKESYFRIKEDSNSNYNTKIKANDIILVNLVLKNESNNTIYPLRLKFLNDDNFKFIPGSLINSNTKEVYSCDNLNDNSVCLCKLKPNETLDVIFYIKATLRNLASSYINNWVKLLSPISSNEPFIEENDTPLIITIEQAILQINTDATCGKIEIENIGSEPVDNLIYKYSTPLGFISNISSITAKLNDKPFKVHAKKIDNDIIFNISNIPKCHNNIPPKLIISFDSQDSKNIHSTSMSIK</sequence>
<accession>A0A1D7XK67</accession>
<organism evidence="1 2">
    <name type="scientific">Clostridium taeniosporum</name>
    <dbReference type="NCBI Taxonomy" id="394958"/>
    <lineage>
        <taxon>Bacteria</taxon>
        <taxon>Bacillati</taxon>
        <taxon>Bacillota</taxon>
        <taxon>Clostridia</taxon>
        <taxon>Eubacteriales</taxon>
        <taxon>Clostridiaceae</taxon>
        <taxon>Clostridium</taxon>
    </lineage>
</organism>